<evidence type="ECO:0000256" key="1">
    <source>
        <dbReference type="SAM" id="Phobius"/>
    </source>
</evidence>
<dbReference type="PANTHER" id="PTHR34821:SF2">
    <property type="entry name" value="INNER MEMBRANE PROTEIN YDCZ"/>
    <property type="match status" value="1"/>
</dbReference>
<evidence type="ECO:0000313" key="3">
    <source>
        <dbReference type="EMBL" id="WPC05425.1"/>
    </source>
</evidence>
<name>A0ABZ0PX00_9PSED</name>
<feature type="chain" id="PRO_5047471170" evidence="2">
    <location>
        <begin position="22"/>
        <end position="148"/>
    </location>
</feature>
<keyword evidence="1" id="KW-1133">Transmembrane helix</keyword>
<feature type="transmembrane region" description="Helical" evidence="1">
    <location>
        <begin position="68"/>
        <end position="90"/>
    </location>
</feature>
<dbReference type="Pfam" id="PF04657">
    <property type="entry name" value="DMT_YdcZ"/>
    <property type="match status" value="1"/>
</dbReference>
<keyword evidence="2" id="KW-0732">Signal</keyword>
<dbReference type="EMBL" id="CP137892">
    <property type="protein sequence ID" value="WPC05425.1"/>
    <property type="molecule type" value="Genomic_DNA"/>
</dbReference>
<feature type="transmembrane region" description="Helical" evidence="1">
    <location>
        <begin position="35"/>
        <end position="56"/>
    </location>
</feature>
<feature type="signal peptide" evidence="2">
    <location>
        <begin position="1"/>
        <end position="21"/>
    </location>
</feature>
<dbReference type="PANTHER" id="PTHR34821">
    <property type="entry name" value="INNER MEMBRANE PROTEIN YDCZ"/>
    <property type="match status" value="1"/>
</dbReference>
<sequence length="148" mass="15707">MSMIIPLLISLLAGMAVPLQAGTNSQLAAVAGHPFWATTISLVVSMLAIAVVMLVLKMPRPNMADLQAAPWWAWLGGVAGVFYITVALFMAPRLGAVTFIMSVIVGQLLVSLIIDYFGLVGLPRQEISMQKLVGVLIVIVGFSVTVNT</sequence>
<organism evidence="3 4">
    <name type="scientific">Pseudomonas benzenivorans</name>
    <dbReference type="NCBI Taxonomy" id="556533"/>
    <lineage>
        <taxon>Bacteria</taxon>
        <taxon>Pseudomonadati</taxon>
        <taxon>Pseudomonadota</taxon>
        <taxon>Gammaproteobacteria</taxon>
        <taxon>Pseudomonadales</taxon>
        <taxon>Pseudomonadaceae</taxon>
        <taxon>Pseudomonas</taxon>
    </lineage>
</organism>
<dbReference type="Proteomes" id="UP001305928">
    <property type="component" value="Chromosome"/>
</dbReference>
<protein>
    <submittedName>
        <fullName evidence="3">DMT family transporter</fullName>
    </submittedName>
</protein>
<keyword evidence="4" id="KW-1185">Reference proteome</keyword>
<evidence type="ECO:0000256" key="2">
    <source>
        <dbReference type="SAM" id="SignalP"/>
    </source>
</evidence>
<dbReference type="RefSeq" id="WP_318644623.1">
    <property type="nucleotide sequence ID" value="NZ_CP137892.1"/>
</dbReference>
<keyword evidence="1" id="KW-0812">Transmembrane</keyword>
<keyword evidence="1" id="KW-0472">Membrane</keyword>
<gene>
    <name evidence="3" type="ORF">SBP02_01340</name>
</gene>
<evidence type="ECO:0000313" key="4">
    <source>
        <dbReference type="Proteomes" id="UP001305928"/>
    </source>
</evidence>
<feature type="transmembrane region" description="Helical" evidence="1">
    <location>
        <begin position="96"/>
        <end position="117"/>
    </location>
</feature>
<accession>A0ABZ0PX00</accession>
<reference evidence="3 4" key="1">
    <citation type="submission" date="2023-11" db="EMBL/GenBank/DDBJ databases">
        <title>Complete genome of Pseudomonas benzenivorans BA3361.</title>
        <authorList>
            <person name="Shin S.Y."/>
            <person name="Song J."/>
            <person name="Kang H."/>
        </authorList>
    </citation>
    <scope>NUCLEOTIDE SEQUENCE [LARGE SCALE GENOMIC DNA]</scope>
    <source>
        <strain evidence="3 4">HNIBRBA3361</strain>
    </source>
</reference>
<dbReference type="InterPro" id="IPR006750">
    <property type="entry name" value="YdcZ"/>
</dbReference>
<proteinExistence type="predicted"/>